<dbReference type="CDD" id="cd01169">
    <property type="entry name" value="HMPP_kinase"/>
    <property type="match status" value="1"/>
</dbReference>
<protein>
    <recommendedName>
        <fullName evidence="2">hydroxymethylpyrimidine kinase</fullName>
        <ecNumber evidence="2">2.7.1.49</ecNumber>
    </recommendedName>
</protein>
<dbReference type="PANTHER" id="PTHR20858">
    <property type="entry name" value="PHOSPHOMETHYLPYRIMIDINE KINASE"/>
    <property type="match status" value="1"/>
</dbReference>
<keyword evidence="4" id="KW-0418">Kinase</keyword>
<sequence>MADDAELTPHLPTVLVLAGHDPTGGAGLVADSEAVAACGGWALTLPTALTVQNCRDVSAVRPVGADDLRAMAAALDEFEIAAIKIGVIPDVAVLDAVVDIVRRRPGVPVVMDPVLSAGGGSELSTIELIDAIRHHLLPLVDILTPNRRELARLADPDGDDDTERAVALMSLGCQALLVTGTDDPEGRVPADRVEHTLHAPDTSRQWTWPRLAGVFHGSGCTLASALAARLAAGESLVVACEQAQAFTWQALAHGWQPGRDQRLPRRLWELPALPAGLAPGATSGC</sequence>
<dbReference type="SUPFAM" id="SSF53613">
    <property type="entry name" value="Ribokinase-like"/>
    <property type="match status" value="1"/>
</dbReference>
<evidence type="ECO:0000256" key="2">
    <source>
        <dbReference type="ARBA" id="ARBA00012135"/>
    </source>
</evidence>
<dbReference type="InterPro" id="IPR004399">
    <property type="entry name" value="HMP/HMP-P_kinase_dom"/>
</dbReference>
<dbReference type="OrthoDB" id="9810880at2"/>
<organism evidence="4 5">
    <name type="scientific">Halomonas urmiana</name>
    <dbReference type="NCBI Taxonomy" id="490901"/>
    <lineage>
        <taxon>Bacteria</taxon>
        <taxon>Pseudomonadati</taxon>
        <taxon>Pseudomonadota</taxon>
        <taxon>Gammaproteobacteria</taxon>
        <taxon>Oceanospirillales</taxon>
        <taxon>Halomonadaceae</taxon>
        <taxon>Halomonas</taxon>
    </lineage>
</organism>
<comment type="pathway">
    <text evidence="1">Cofactor biosynthesis; thiamine diphosphate biosynthesis.</text>
</comment>
<dbReference type="GO" id="GO:0008972">
    <property type="term" value="F:phosphomethylpyrimidine kinase activity"/>
    <property type="evidence" value="ECO:0007669"/>
    <property type="project" value="InterPro"/>
</dbReference>
<evidence type="ECO:0000256" key="1">
    <source>
        <dbReference type="ARBA" id="ARBA00004948"/>
    </source>
</evidence>
<evidence type="ECO:0000259" key="3">
    <source>
        <dbReference type="Pfam" id="PF08543"/>
    </source>
</evidence>
<dbReference type="GO" id="GO:0005829">
    <property type="term" value="C:cytosol"/>
    <property type="evidence" value="ECO:0007669"/>
    <property type="project" value="TreeGrafter"/>
</dbReference>
<evidence type="ECO:0000313" key="5">
    <source>
        <dbReference type="Proteomes" id="UP000306973"/>
    </source>
</evidence>
<gene>
    <name evidence="4" type="ORF">FEI13_00965</name>
</gene>
<comment type="caution">
    <text evidence="4">The sequence shown here is derived from an EMBL/GenBank/DDBJ whole genome shotgun (WGS) entry which is preliminary data.</text>
</comment>
<accession>A0A5R8MN68</accession>
<dbReference type="EMBL" id="VBUI01000001">
    <property type="protein sequence ID" value="TLF53829.1"/>
    <property type="molecule type" value="Genomic_DNA"/>
</dbReference>
<name>A0A5R8MN68_9GAMM</name>
<dbReference type="AlphaFoldDB" id="A0A5R8MN68"/>
<dbReference type="InterPro" id="IPR013749">
    <property type="entry name" value="PM/HMP-P_kinase-1"/>
</dbReference>
<dbReference type="Proteomes" id="UP000306973">
    <property type="component" value="Unassembled WGS sequence"/>
</dbReference>
<dbReference type="RefSeq" id="WP_138178802.1">
    <property type="nucleotide sequence ID" value="NZ_VBUI01000001.1"/>
</dbReference>
<feature type="domain" description="Pyridoxamine kinase/Phosphomethylpyrimidine kinase" evidence="3">
    <location>
        <begin position="21"/>
        <end position="260"/>
    </location>
</feature>
<dbReference type="InterPro" id="IPR029056">
    <property type="entry name" value="Ribokinase-like"/>
</dbReference>
<keyword evidence="5" id="KW-1185">Reference proteome</keyword>
<evidence type="ECO:0000313" key="4">
    <source>
        <dbReference type="EMBL" id="TLF53829.1"/>
    </source>
</evidence>
<keyword evidence="4" id="KW-0808">Transferase</keyword>
<dbReference type="Pfam" id="PF08543">
    <property type="entry name" value="Phos_pyr_kin"/>
    <property type="match status" value="1"/>
</dbReference>
<dbReference type="Gene3D" id="3.40.1190.20">
    <property type="match status" value="1"/>
</dbReference>
<dbReference type="GO" id="GO:0009229">
    <property type="term" value="P:thiamine diphosphate biosynthetic process"/>
    <property type="evidence" value="ECO:0007669"/>
    <property type="project" value="UniProtKB-UniPathway"/>
</dbReference>
<dbReference type="PANTHER" id="PTHR20858:SF17">
    <property type="entry name" value="HYDROXYMETHYLPYRIMIDINE_PHOSPHOMETHYLPYRIMIDINE KINASE THI20-RELATED"/>
    <property type="match status" value="1"/>
</dbReference>
<reference evidence="4 5" key="1">
    <citation type="journal article" date="2007" name="Int. J. Syst. Evol. Microbiol.">
        <title>Halomonas saccharevitans sp. nov., Halomonas arcis sp. nov. and Halomonas subterranea sp. nov., halophilic bacteria isolated from hypersaline environments of China.</title>
        <authorList>
            <person name="Xu X.W."/>
            <person name="Wu Y.H."/>
            <person name="Zhou Z."/>
            <person name="Wang C.S."/>
            <person name="Zhou Y.G."/>
            <person name="Zhang H.B."/>
            <person name="Wang Y."/>
            <person name="Wu M."/>
        </authorList>
    </citation>
    <scope>NUCLEOTIDE SEQUENCE [LARGE SCALE GENOMIC DNA]</scope>
    <source>
        <strain evidence="4 5">TBZ3</strain>
    </source>
</reference>
<dbReference type="UniPathway" id="UPA00060">
    <property type="reaction ID" value="UER00138"/>
</dbReference>
<proteinExistence type="predicted"/>
<dbReference type="GO" id="GO:0009228">
    <property type="term" value="P:thiamine biosynthetic process"/>
    <property type="evidence" value="ECO:0007669"/>
    <property type="project" value="InterPro"/>
</dbReference>
<dbReference type="GO" id="GO:0008902">
    <property type="term" value="F:hydroxymethylpyrimidine kinase activity"/>
    <property type="evidence" value="ECO:0007669"/>
    <property type="project" value="UniProtKB-EC"/>
</dbReference>
<dbReference type="EC" id="2.7.1.49" evidence="2"/>